<dbReference type="InterPro" id="IPR019052">
    <property type="entry name" value="DUF2383"/>
</dbReference>
<dbReference type="EMBL" id="BMZH01000007">
    <property type="protein sequence ID" value="GHA96196.1"/>
    <property type="molecule type" value="Genomic_DNA"/>
</dbReference>
<name>A0A8J3CTA4_9PROT</name>
<keyword evidence="3" id="KW-1185">Reference proteome</keyword>
<feature type="domain" description="DUF2383" evidence="1">
    <location>
        <begin position="5"/>
        <end position="111"/>
    </location>
</feature>
<protein>
    <recommendedName>
        <fullName evidence="1">DUF2383 domain-containing protein</fullName>
    </recommendedName>
</protein>
<gene>
    <name evidence="2" type="ORF">GCM10009069_18990</name>
</gene>
<dbReference type="InterPro" id="IPR011971">
    <property type="entry name" value="CHP02284"/>
</dbReference>
<comment type="caution">
    <text evidence="2">The sequence shown here is derived from an EMBL/GenBank/DDBJ whole genome shotgun (WGS) entry which is preliminary data.</text>
</comment>
<dbReference type="AlphaFoldDB" id="A0A8J3CTA4"/>
<proteinExistence type="predicted"/>
<reference evidence="2" key="1">
    <citation type="journal article" date="2014" name="Int. J. Syst. Evol. Microbiol.">
        <title>Complete genome sequence of Corynebacterium casei LMG S-19264T (=DSM 44701T), isolated from a smear-ripened cheese.</title>
        <authorList>
            <consortium name="US DOE Joint Genome Institute (JGI-PGF)"/>
            <person name="Walter F."/>
            <person name="Albersmeier A."/>
            <person name="Kalinowski J."/>
            <person name="Ruckert C."/>
        </authorList>
    </citation>
    <scope>NUCLEOTIDE SEQUENCE</scope>
    <source>
        <strain evidence="2">KCTC 32513</strain>
    </source>
</reference>
<organism evidence="2 3">
    <name type="scientific">Algimonas arctica</name>
    <dbReference type="NCBI Taxonomy" id="1479486"/>
    <lineage>
        <taxon>Bacteria</taxon>
        <taxon>Pseudomonadati</taxon>
        <taxon>Pseudomonadota</taxon>
        <taxon>Alphaproteobacteria</taxon>
        <taxon>Maricaulales</taxon>
        <taxon>Robiginitomaculaceae</taxon>
        <taxon>Algimonas</taxon>
    </lineage>
</organism>
<evidence type="ECO:0000313" key="3">
    <source>
        <dbReference type="Proteomes" id="UP000634004"/>
    </source>
</evidence>
<accession>A0A8J3CTA4</accession>
<dbReference type="Proteomes" id="UP000634004">
    <property type="component" value="Unassembled WGS sequence"/>
</dbReference>
<evidence type="ECO:0000313" key="2">
    <source>
        <dbReference type="EMBL" id="GHA96196.1"/>
    </source>
</evidence>
<sequence length="145" mass="15917">MTNDIDVLNTVTKTLIDSRKGYETCCKVVDDSYALKSNFQERAQRRLLLIEEFQSAVGALGGEAVTTGSVAGKAHRAWTSFTSLFADDEKAAAEALDDGEEFLADKIEDQLSKSDLNLKTRALLTKAYADARDGENFADMLEKVL</sequence>
<reference evidence="2" key="2">
    <citation type="submission" date="2020-09" db="EMBL/GenBank/DDBJ databases">
        <authorList>
            <person name="Sun Q."/>
            <person name="Kim S."/>
        </authorList>
    </citation>
    <scope>NUCLEOTIDE SEQUENCE</scope>
    <source>
        <strain evidence="2">KCTC 32513</strain>
    </source>
</reference>
<dbReference type="RefSeq" id="WP_189497810.1">
    <property type="nucleotide sequence ID" value="NZ_BMZH01000007.1"/>
</dbReference>
<dbReference type="InterPro" id="IPR012347">
    <property type="entry name" value="Ferritin-like"/>
</dbReference>
<dbReference type="NCBIfam" id="TIGR02284">
    <property type="entry name" value="PA2169 family four-helix-bundle protein"/>
    <property type="match status" value="1"/>
</dbReference>
<evidence type="ECO:0000259" key="1">
    <source>
        <dbReference type="Pfam" id="PF09537"/>
    </source>
</evidence>
<dbReference type="Gene3D" id="1.20.1260.10">
    <property type="match status" value="1"/>
</dbReference>
<dbReference type="Pfam" id="PF09537">
    <property type="entry name" value="DUF2383"/>
    <property type="match status" value="1"/>
</dbReference>